<dbReference type="InterPro" id="IPR037278">
    <property type="entry name" value="ARFGAP/RecO"/>
</dbReference>
<keyword evidence="3 5" id="KW-0863">Zinc-finger</keyword>
<evidence type="ECO:0000256" key="1">
    <source>
        <dbReference type="ARBA" id="ARBA00022468"/>
    </source>
</evidence>
<dbReference type="PROSITE" id="PS50115">
    <property type="entry name" value="ARFGAP"/>
    <property type="match status" value="1"/>
</dbReference>
<organism evidence="8 11">
    <name type="scientific">Synchytrium endobioticum</name>
    <dbReference type="NCBI Taxonomy" id="286115"/>
    <lineage>
        <taxon>Eukaryota</taxon>
        <taxon>Fungi</taxon>
        <taxon>Fungi incertae sedis</taxon>
        <taxon>Chytridiomycota</taxon>
        <taxon>Chytridiomycota incertae sedis</taxon>
        <taxon>Chytridiomycetes</taxon>
        <taxon>Synchytriales</taxon>
        <taxon>Synchytriaceae</taxon>
        <taxon>Synchytrium</taxon>
    </lineage>
</organism>
<evidence type="ECO:0000256" key="6">
    <source>
        <dbReference type="SAM" id="MobiDB-lite"/>
    </source>
</evidence>
<dbReference type="OrthoDB" id="983479at2759"/>
<dbReference type="GO" id="GO:0030100">
    <property type="term" value="P:regulation of endocytosis"/>
    <property type="evidence" value="ECO:0007669"/>
    <property type="project" value="TreeGrafter"/>
</dbReference>
<dbReference type="InterPro" id="IPR001164">
    <property type="entry name" value="ArfGAP_dom"/>
</dbReference>
<evidence type="ECO:0000259" key="7">
    <source>
        <dbReference type="PROSITE" id="PS50115"/>
    </source>
</evidence>
<dbReference type="PANTHER" id="PTHR46395">
    <property type="entry name" value="ADP-RIBOSYLATION FACTOR GTPASE-ACTIVATING PROTEIN 1"/>
    <property type="match status" value="1"/>
</dbReference>
<keyword evidence="2" id="KW-0479">Metal-binding</keyword>
<feature type="compositionally biased region" description="Polar residues" evidence="6">
    <location>
        <begin position="352"/>
        <end position="366"/>
    </location>
</feature>
<sequence>MGDKRSLLELQKQDGNQSCIDCGAHYPSWASPSFGIFFCLDCSGQHRGLGVHVSFVRSVTMDAWKEDQIQRMRLGGNQKCLDFFKSQSDYRNDMSINDKYTSEFAKIYKDKLTAACEGRDFTMPARTVMSSTLEGASPRSRDDLLMRREYSSASAPPSVYNGSGRNSKSGRFDGNGVGIMRSGSSGWLDGNSTASVPSKEQNEVYFAKMGAANAARPDDVPPSQGGKYVGFGSQPSEPPLSSNKGPNVDDLLADPLATLSKGWSMFTASAVVAAAVVGSKAQELSKVAITEGSKYGQLALSEGSKLAKKVQEEGTKGLSHVQSMVANTHKDGTFEQSDSRYNGMENRHRSNDFQQQKYGTSAQPDSTWGAGVHSGPWDGLDEEILSPPSEAAAVYNTNTSTYSPETFSRKQAAEPDLLSFDEKSPSSVSTPKGSSSRGYGSMSSPNPSKESASQAVVTKKGDGWDDWNDDF</sequence>
<dbReference type="Proteomes" id="UP000320475">
    <property type="component" value="Unassembled WGS sequence"/>
</dbReference>
<dbReference type="SMART" id="SM00105">
    <property type="entry name" value="ArfGap"/>
    <property type="match status" value="1"/>
</dbReference>
<proteinExistence type="predicted"/>
<feature type="region of interest" description="Disordered" evidence="6">
    <location>
        <begin position="328"/>
        <end position="471"/>
    </location>
</feature>
<dbReference type="AlphaFoldDB" id="A0A507D0P9"/>
<evidence type="ECO:0000313" key="8">
    <source>
        <dbReference type="EMBL" id="TPX44986.1"/>
    </source>
</evidence>
<evidence type="ECO:0000256" key="5">
    <source>
        <dbReference type="PROSITE-ProRule" id="PRU00288"/>
    </source>
</evidence>
<evidence type="ECO:0000313" key="9">
    <source>
        <dbReference type="EMBL" id="TPX47178.1"/>
    </source>
</evidence>
<dbReference type="PANTHER" id="PTHR46395:SF1">
    <property type="entry name" value="ADP-RIBOSYLATION FACTOR GTPASE-ACTIVATING PROTEIN 1"/>
    <property type="match status" value="1"/>
</dbReference>
<dbReference type="Proteomes" id="UP000317494">
    <property type="component" value="Unassembled WGS sequence"/>
</dbReference>
<gene>
    <name evidence="8" type="ORF">SeLEV6574_g04162</name>
    <name evidence="9" type="ORF">SeMB42_g03416</name>
</gene>
<dbReference type="GO" id="GO:0005096">
    <property type="term" value="F:GTPase activator activity"/>
    <property type="evidence" value="ECO:0007669"/>
    <property type="project" value="UniProtKB-KW"/>
</dbReference>
<dbReference type="GO" id="GO:0008270">
    <property type="term" value="F:zinc ion binding"/>
    <property type="evidence" value="ECO:0007669"/>
    <property type="project" value="UniProtKB-KW"/>
</dbReference>
<dbReference type="GO" id="GO:0000139">
    <property type="term" value="C:Golgi membrane"/>
    <property type="evidence" value="ECO:0007669"/>
    <property type="project" value="TreeGrafter"/>
</dbReference>
<evidence type="ECO:0000256" key="2">
    <source>
        <dbReference type="ARBA" id="ARBA00022723"/>
    </source>
</evidence>
<feature type="compositionally biased region" description="Polar residues" evidence="6">
    <location>
        <begin position="445"/>
        <end position="456"/>
    </location>
</feature>
<dbReference type="SUPFAM" id="SSF57863">
    <property type="entry name" value="ArfGap/RecO-like zinc finger"/>
    <property type="match status" value="1"/>
</dbReference>
<dbReference type="Pfam" id="PF01412">
    <property type="entry name" value="ArfGap"/>
    <property type="match status" value="1"/>
</dbReference>
<evidence type="ECO:0000256" key="3">
    <source>
        <dbReference type="ARBA" id="ARBA00022771"/>
    </source>
</evidence>
<dbReference type="PRINTS" id="PR00405">
    <property type="entry name" value="REVINTRACTNG"/>
</dbReference>
<dbReference type="EMBL" id="QEAN01000121">
    <property type="protein sequence ID" value="TPX47178.1"/>
    <property type="molecule type" value="Genomic_DNA"/>
</dbReference>
<evidence type="ECO:0000256" key="4">
    <source>
        <dbReference type="ARBA" id="ARBA00022833"/>
    </source>
</evidence>
<name>A0A507D0P9_9FUNG</name>
<feature type="compositionally biased region" description="Polar residues" evidence="6">
    <location>
        <begin position="233"/>
        <end position="245"/>
    </location>
</feature>
<keyword evidence="10" id="KW-1185">Reference proteome</keyword>
<protein>
    <recommendedName>
        <fullName evidence="7">Arf-GAP domain-containing protein</fullName>
    </recommendedName>
</protein>
<evidence type="ECO:0000313" key="11">
    <source>
        <dbReference type="Proteomes" id="UP000320475"/>
    </source>
</evidence>
<dbReference type="VEuPathDB" id="FungiDB:SeMB42_g03416"/>
<keyword evidence="4" id="KW-0862">Zinc</keyword>
<dbReference type="STRING" id="286115.A0A507D0P9"/>
<evidence type="ECO:0000313" key="10">
    <source>
        <dbReference type="Proteomes" id="UP000317494"/>
    </source>
</evidence>
<feature type="region of interest" description="Disordered" evidence="6">
    <location>
        <begin position="151"/>
        <end position="176"/>
    </location>
</feature>
<accession>A0A507D0P9</accession>
<feature type="compositionally biased region" description="Low complexity" evidence="6">
    <location>
        <begin position="425"/>
        <end position="444"/>
    </location>
</feature>
<comment type="caution">
    <text evidence="8">The sequence shown here is derived from an EMBL/GenBank/DDBJ whole genome shotgun (WGS) entry which is preliminary data.</text>
</comment>
<feature type="compositionally biased region" description="Polar residues" evidence="6">
    <location>
        <begin position="395"/>
        <end position="406"/>
    </location>
</feature>
<feature type="region of interest" description="Disordered" evidence="6">
    <location>
        <begin position="214"/>
        <end position="248"/>
    </location>
</feature>
<dbReference type="GO" id="GO:0032012">
    <property type="term" value="P:regulation of ARF protein signal transduction"/>
    <property type="evidence" value="ECO:0007669"/>
    <property type="project" value="TreeGrafter"/>
</dbReference>
<feature type="domain" description="Arf-GAP" evidence="7">
    <location>
        <begin position="4"/>
        <end position="121"/>
    </location>
</feature>
<dbReference type="CDD" id="cd08830">
    <property type="entry name" value="ArfGap_ArfGap1"/>
    <property type="match status" value="1"/>
</dbReference>
<dbReference type="EMBL" id="QEAM01000159">
    <property type="protein sequence ID" value="TPX44986.1"/>
    <property type="molecule type" value="Genomic_DNA"/>
</dbReference>
<reference evidence="10 11" key="1">
    <citation type="journal article" date="2019" name="Sci. Rep.">
        <title>Comparative genomics of chytrid fungi reveal insights into the obligate biotrophic and pathogenic lifestyle of Synchytrium endobioticum.</title>
        <authorList>
            <person name="van de Vossenberg B.T.L.H."/>
            <person name="Warris S."/>
            <person name="Nguyen H.D.T."/>
            <person name="van Gent-Pelzer M.P.E."/>
            <person name="Joly D.L."/>
            <person name="van de Geest H.C."/>
            <person name="Bonants P.J.M."/>
            <person name="Smith D.S."/>
            <person name="Levesque C.A."/>
            <person name="van der Lee T.A.J."/>
        </authorList>
    </citation>
    <scope>NUCLEOTIDE SEQUENCE [LARGE SCALE GENOMIC DNA]</scope>
    <source>
        <strain evidence="8 11">LEV6574</strain>
        <strain evidence="9 10">MB42</strain>
    </source>
</reference>
<keyword evidence="1" id="KW-0343">GTPase activation</keyword>
<feature type="compositionally biased region" description="Polar residues" evidence="6">
    <location>
        <begin position="151"/>
        <end position="169"/>
    </location>
</feature>
<dbReference type="InterPro" id="IPR038508">
    <property type="entry name" value="ArfGAP_dom_sf"/>
</dbReference>
<dbReference type="FunFam" id="1.10.220.150:FF:000014">
    <property type="entry name" value="ADP-ribosylation factor GTPase-activating protein"/>
    <property type="match status" value="1"/>
</dbReference>
<dbReference type="Gene3D" id="1.10.220.150">
    <property type="entry name" value="Arf GTPase activating protein"/>
    <property type="match status" value="1"/>
</dbReference>